<sequence length="679" mass="79326">MRSLTPVYLSLLCTWFIMSVNSTSHFDPNDLDWSIRPTDDFFTFTNGRWMNRTVIPPSQIQWGSIYTMTYETLHKLKGILDGLTNNGTSEAPHPVDSLQRKLADLYLSGLDEQAIEQLNIEPLKETLIQLENVNTYQELILFVLNWYKKTNIGLIFEFDVFADDRNTLVNIASWKQKGLVLPERDYYFRNDVRSKDIRVNYINYIDRLLNLTNHIVNKTTHLMDAEDVLTLEAQLAVSHRSPAELRDPEKNYAKYAVDELDRMMPNLGWHRIFNVLEIVNQTVVVSQLDYYQSLEKLIVSQSLNTWKNKIRFTILHKMANYLNKDFVKARFYMFDHIIYGRLEDKPKWMKIIENINEYIGESLGQLYVEMYFPSSAKQRTLKLVHHIIDVYRERLMRNEWMSDKTKEKAIKKLDKVTTQIGYPSEWKTYDTIHMNRRSYFDSISSIFEYTYRKKINDLHKPVDRNEWIFFSPQTVNAYNSELFNSINFPAAILQDPVFIFDADDAINYGAMGAVVGHELTHSFDDKGRKYDENGNLFSWWTPEDINEFNSRTKSIVDQYSSFNVSGTSVNGLLSLGENIADLGGLEVAYEAFLQTDQAKAGVLIDGLTPNQRFFLSYARLSRIKRTEASTFTLLKTDEHPPAILRVNAPLSNMKGFYETFNVTKTDEMYREPSKRVLIW</sequence>
<evidence type="ECO:0000256" key="7">
    <source>
        <dbReference type="ARBA" id="ARBA00023049"/>
    </source>
</evidence>
<dbReference type="Pfam" id="PF05649">
    <property type="entry name" value="Peptidase_M13_N"/>
    <property type="match status" value="1"/>
</dbReference>
<dbReference type="Pfam" id="PF01431">
    <property type="entry name" value="Peptidase_M13"/>
    <property type="match status" value="1"/>
</dbReference>
<evidence type="ECO:0000256" key="2">
    <source>
        <dbReference type="ARBA" id="ARBA00007357"/>
    </source>
</evidence>
<dbReference type="Gene3D" id="1.10.1380.10">
    <property type="entry name" value="Neutral endopeptidase , domain2"/>
    <property type="match status" value="1"/>
</dbReference>
<dbReference type="PANTHER" id="PTHR11733:SF167">
    <property type="entry name" value="FI17812P1-RELATED"/>
    <property type="match status" value="1"/>
</dbReference>
<gene>
    <name evidence="11" type="ORF">IZO911_LOCUS1293</name>
</gene>
<dbReference type="EMBL" id="CAJNOE010000006">
    <property type="protein sequence ID" value="CAF0717270.1"/>
    <property type="molecule type" value="Genomic_DNA"/>
</dbReference>
<name>A0A813M9M2_9BILA</name>
<evidence type="ECO:0000256" key="6">
    <source>
        <dbReference type="ARBA" id="ARBA00022833"/>
    </source>
</evidence>
<dbReference type="InterPro" id="IPR042089">
    <property type="entry name" value="Peptidase_M13_dom_2"/>
</dbReference>
<evidence type="ECO:0000256" key="3">
    <source>
        <dbReference type="ARBA" id="ARBA00022670"/>
    </source>
</evidence>
<dbReference type="CDD" id="cd08662">
    <property type="entry name" value="M13"/>
    <property type="match status" value="1"/>
</dbReference>
<feature type="domain" description="Peptidase M13 N-terminal" evidence="10">
    <location>
        <begin position="37"/>
        <end position="423"/>
    </location>
</feature>
<keyword evidence="3" id="KW-0645">Protease</keyword>
<dbReference type="PRINTS" id="PR00786">
    <property type="entry name" value="NEPRILYSIN"/>
</dbReference>
<dbReference type="Proteomes" id="UP000663860">
    <property type="component" value="Unassembled WGS sequence"/>
</dbReference>
<dbReference type="GO" id="GO:0046872">
    <property type="term" value="F:metal ion binding"/>
    <property type="evidence" value="ECO:0007669"/>
    <property type="project" value="UniProtKB-KW"/>
</dbReference>
<feature type="chain" id="PRO_5032400794" evidence="8">
    <location>
        <begin position="23"/>
        <end position="679"/>
    </location>
</feature>
<dbReference type="GO" id="GO:0005886">
    <property type="term" value="C:plasma membrane"/>
    <property type="evidence" value="ECO:0007669"/>
    <property type="project" value="TreeGrafter"/>
</dbReference>
<keyword evidence="6" id="KW-0862">Zinc</keyword>
<evidence type="ECO:0000313" key="12">
    <source>
        <dbReference type="Proteomes" id="UP000663860"/>
    </source>
</evidence>
<evidence type="ECO:0000313" key="11">
    <source>
        <dbReference type="EMBL" id="CAF0717270.1"/>
    </source>
</evidence>
<keyword evidence="7" id="KW-0482">Metalloprotease</keyword>
<evidence type="ECO:0000256" key="4">
    <source>
        <dbReference type="ARBA" id="ARBA00022723"/>
    </source>
</evidence>
<feature type="domain" description="Peptidase M13 C-terminal" evidence="9">
    <location>
        <begin position="476"/>
        <end position="676"/>
    </location>
</feature>
<reference evidence="11" key="1">
    <citation type="submission" date="2021-02" db="EMBL/GenBank/DDBJ databases">
        <authorList>
            <person name="Nowell W R."/>
        </authorList>
    </citation>
    <scope>NUCLEOTIDE SEQUENCE</scope>
</reference>
<evidence type="ECO:0000256" key="8">
    <source>
        <dbReference type="SAM" id="SignalP"/>
    </source>
</evidence>
<dbReference type="GO" id="GO:0004222">
    <property type="term" value="F:metalloendopeptidase activity"/>
    <property type="evidence" value="ECO:0007669"/>
    <property type="project" value="InterPro"/>
</dbReference>
<comment type="caution">
    <text evidence="11">The sequence shown here is derived from an EMBL/GenBank/DDBJ whole genome shotgun (WGS) entry which is preliminary data.</text>
</comment>
<protein>
    <submittedName>
        <fullName evidence="11">Uncharacterized protein</fullName>
    </submittedName>
</protein>
<comment type="similarity">
    <text evidence="2">Belongs to the peptidase M13 family.</text>
</comment>
<dbReference type="Gene3D" id="3.40.390.10">
    <property type="entry name" value="Collagenase (Catalytic Domain)"/>
    <property type="match status" value="1"/>
</dbReference>
<dbReference type="PROSITE" id="PS51885">
    <property type="entry name" value="NEPRILYSIN"/>
    <property type="match status" value="1"/>
</dbReference>
<evidence type="ECO:0000256" key="5">
    <source>
        <dbReference type="ARBA" id="ARBA00022801"/>
    </source>
</evidence>
<keyword evidence="5" id="KW-0378">Hydrolase</keyword>
<dbReference type="SUPFAM" id="SSF55486">
    <property type="entry name" value="Metalloproteases ('zincins'), catalytic domain"/>
    <property type="match status" value="1"/>
</dbReference>
<dbReference type="InterPro" id="IPR018497">
    <property type="entry name" value="Peptidase_M13_C"/>
</dbReference>
<keyword evidence="4" id="KW-0479">Metal-binding</keyword>
<organism evidence="11 12">
    <name type="scientific">Adineta steineri</name>
    <dbReference type="NCBI Taxonomy" id="433720"/>
    <lineage>
        <taxon>Eukaryota</taxon>
        <taxon>Metazoa</taxon>
        <taxon>Spiralia</taxon>
        <taxon>Gnathifera</taxon>
        <taxon>Rotifera</taxon>
        <taxon>Eurotatoria</taxon>
        <taxon>Bdelloidea</taxon>
        <taxon>Adinetida</taxon>
        <taxon>Adinetidae</taxon>
        <taxon>Adineta</taxon>
    </lineage>
</organism>
<evidence type="ECO:0000256" key="1">
    <source>
        <dbReference type="ARBA" id="ARBA00001947"/>
    </source>
</evidence>
<proteinExistence type="inferred from homology"/>
<dbReference type="InterPro" id="IPR008753">
    <property type="entry name" value="Peptidase_M13_N"/>
</dbReference>
<feature type="signal peptide" evidence="8">
    <location>
        <begin position="1"/>
        <end position="22"/>
    </location>
</feature>
<dbReference type="PANTHER" id="PTHR11733">
    <property type="entry name" value="ZINC METALLOPROTEASE FAMILY M13 NEPRILYSIN-RELATED"/>
    <property type="match status" value="1"/>
</dbReference>
<evidence type="ECO:0000259" key="9">
    <source>
        <dbReference type="Pfam" id="PF01431"/>
    </source>
</evidence>
<dbReference type="AlphaFoldDB" id="A0A813M9M2"/>
<evidence type="ECO:0000259" key="10">
    <source>
        <dbReference type="Pfam" id="PF05649"/>
    </source>
</evidence>
<dbReference type="GO" id="GO:0016485">
    <property type="term" value="P:protein processing"/>
    <property type="evidence" value="ECO:0007669"/>
    <property type="project" value="TreeGrafter"/>
</dbReference>
<comment type="cofactor">
    <cofactor evidence="1">
        <name>Zn(2+)</name>
        <dbReference type="ChEBI" id="CHEBI:29105"/>
    </cofactor>
</comment>
<keyword evidence="8" id="KW-0732">Signal</keyword>
<accession>A0A813M9M2</accession>
<dbReference type="InterPro" id="IPR000718">
    <property type="entry name" value="Peptidase_M13"/>
</dbReference>
<dbReference type="InterPro" id="IPR024079">
    <property type="entry name" value="MetalloPept_cat_dom_sf"/>
</dbReference>